<dbReference type="InterPro" id="IPR001005">
    <property type="entry name" value="SANT/Myb"/>
</dbReference>
<dbReference type="Gene3D" id="3.40.50.2300">
    <property type="match status" value="1"/>
</dbReference>
<evidence type="ECO:0000256" key="3">
    <source>
        <dbReference type="ARBA" id="ARBA00023163"/>
    </source>
</evidence>
<organism evidence="9">
    <name type="scientific">Selaginella moellendorffii</name>
    <name type="common">Spikemoss</name>
    <dbReference type="NCBI Taxonomy" id="88036"/>
    <lineage>
        <taxon>Eukaryota</taxon>
        <taxon>Viridiplantae</taxon>
        <taxon>Streptophyta</taxon>
        <taxon>Embryophyta</taxon>
        <taxon>Tracheophyta</taxon>
        <taxon>Lycopodiopsida</taxon>
        <taxon>Selaginellales</taxon>
        <taxon>Selaginellaceae</taxon>
        <taxon>Selaginella</taxon>
    </lineage>
</organism>
<dbReference type="SMART" id="SM00448">
    <property type="entry name" value="REC"/>
    <property type="match status" value="1"/>
</dbReference>
<evidence type="ECO:0000256" key="5">
    <source>
        <dbReference type="PROSITE-ProRule" id="PRU00169"/>
    </source>
</evidence>
<feature type="compositionally biased region" description="Basic and acidic residues" evidence="6">
    <location>
        <begin position="367"/>
        <end position="379"/>
    </location>
</feature>
<dbReference type="PANTHER" id="PTHR43874:SF67">
    <property type="entry name" value="TWO-COMPONENT RESPONSE REGULATOR ARR2"/>
    <property type="match status" value="1"/>
</dbReference>
<keyword evidence="3" id="KW-0804">Transcription</keyword>
<dbReference type="InterPro" id="IPR001789">
    <property type="entry name" value="Sig_transdc_resp-reg_receiver"/>
</dbReference>
<dbReference type="FunFam" id="1.10.10.60:FF:000007">
    <property type="entry name" value="Two-component response regulator"/>
    <property type="match status" value="1"/>
</dbReference>
<dbReference type="Pfam" id="PF00072">
    <property type="entry name" value="Response_reg"/>
    <property type="match status" value="1"/>
</dbReference>
<dbReference type="Pfam" id="PF00249">
    <property type="entry name" value="Myb_DNA-binding"/>
    <property type="match status" value="1"/>
</dbReference>
<dbReference type="CDD" id="cd17584">
    <property type="entry name" value="REC_typeB_ARR-like"/>
    <property type="match status" value="1"/>
</dbReference>
<dbReference type="GO" id="GO:0000160">
    <property type="term" value="P:phosphorelay signal transduction system"/>
    <property type="evidence" value="ECO:0007669"/>
    <property type="project" value="UniProtKB-KW"/>
</dbReference>
<keyword evidence="4" id="KW-0539">Nucleus</keyword>
<dbReference type="InterPro" id="IPR009057">
    <property type="entry name" value="Homeodomain-like_sf"/>
</dbReference>
<accession>D8R9R2</accession>
<evidence type="ECO:0000313" key="8">
    <source>
        <dbReference type="EMBL" id="EFJ31195.1"/>
    </source>
</evidence>
<name>D8R9R2_SELML</name>
<dbReference type="InterPro" id="IPR011006">
    <property type="entry name" value="CheY-like_superfamily"/>
</dbReference>
<evidence type="ECO:0000313" key="9">
    <source>
        <dbReference type="Proteomes" id="UP000001514"/>
    </source>
</evidence>
<dbReference type="Gramene" id="EFJ31195">
    <property type="protein sequence ID" value="EFJ31195"/>
    <property type="gene ID" value="SELMODRAFT_440049"/>
</dbReference>
<reference evidence="8 9" key="1">
    <citation type="journal article" date="2011" name="Science">
        <title>The Selaginella genome identifies genetic changes associated with the evolution of vascular plants.</title>
        <authorList>
            <person name="Banks J.A."/>
            <person name="Nishiyama T."/>
            <person name="Hasebe M."/>
            <person name="Bowman J.L."/>
            <person name="Gribskov M."/>
            <person name="dePamphilis C."/>
            <person name="Albert V.A."/>
            <person name="Aono N."/>
            <person name="Aoyama T."/>
            <person name="Ambrose B.A."/>
            <person name="Ashton N.W."/>
            <person name="Axtell M.J."/>
            <person name="Barker E."/>
            <person name="Barker M.S."/>
            <person name="Bennetzen J.L."/>
            <person name="Bonawitz N.D."/>
            <person name="Chapple C."/>
            <person name="Cheng C."/>
            <person name="Correa L.G."/>
            <person name="Dacre M."/>
            <person name="DeBarry J."/>
            <person name="Dreyer I."/>
            <person name="Elias M."/>
            <person name="Engstrom E.M."/>
            <person name="Estelle M."/>
            <person name="Feng L."/>
            <person name="Finet C."/>
            <person name="Floyd S.K."/>
            <person name="Frommer W.B."/>
            <person name="Fujita T."/>
            <person name="Gramzow L."/>
            <person name="Gutensohn M."/>
            <person name="Harholt J."/>
            <person name="Hattori M."/>
            <person name="Heyl A."/>
            <person name="Hirai T."/>
            <person name="Hiwatashi Y."/>
            <person name="Ishikawa M."/>
            <person name="Iwata M."/>
            <person name="Karol K.G."/>
            <person name="Koehler B."/>
            <person name="Kolukisaoglu U."/>
            <person name="Kubo M."/>
            <person name="Kurata T."/>
            <person name="Lalonde S."/>
            <person name="Li K."/>
            <person name="Li Y."/>
            <person name="Litt A."/>
            <person name="Lyons E."/>
            <person name="Manning G."/>
            <person name="Maruyama T."/>
            <person name="Michael T.P."/>
            <person name="Mikami K."/>
            <person name="Miyazaki S."/>
            <person name="Morinaga S."/>
            <person name="Murata T."/>
            <person name="Mueller-Roeber B."/>
            <person name="Nelson D.R."/>
            <person name="Obara M."/>
            <person name="Oguri Y."/>
            <person name="Olmstead R.G."/>
            <person name="Onodera N."/>
            <person name="Petersen B.L."/>
            <person name="Pils B."/>
            <person name="Prigge M."/>
            <person name="Rensing S.A."/>
            <person name="Riano-Pachon D.M."/>
            <person name="Roberts A.W."/>
            <person name="Sato Y."/>
            <person name="Scheller H.V."/>
            <person name="Schulz B."/>
            <person name="Schulz C."/>
            <person name="Shakirov E.V."/>
            <person name="Shibagaki N."/>
            <person name="Shinohara N."/>
            <person name="Shippen D.E."/>
            <person name="Soerensen I."/>
            <person name="Sotooka R."/>
            <person name="Sugimoto N."/>
            <person name="Sugita M."/>
            <person name="Sumikawa N."/>
            <person name="Tanurdzic M."/>
            <person name="Theissen G."/>
            <person name="Ulvskov P."/>
            <person name="Wakazuki S."/>
            <person name="Weng J.K."/>
            <person name="Willats W.W."/>
            <person name="Wipf D."/>
            <person name="Wolf P.G."/>
            <person name="Yang L."/>
            <person name="Zimmer A.D."/>
            <person name="Zhu Q."/>
            <person name="Mitros T."/>
            <person name="Hellsten U."/>
            <person name="Loque D."/>
            <person name="Otillar R."/>
            <person name="Salamov A."/>
            <person name="Schmutz J."/>
            <person name="Shapiro H."/>
            <person name="Lindquist E."/>
            <person name="Lucas S."/>
            <person name="Rokhsar D."/>
            <person name="Grigoriev I.V."/>
        </authorList>
    </citation>
    <scope>NUCLEOTIDE SEQUENCE [LARGE SCALE GENOMIC DNA]</scope>
</reference>
<feature type="compositionally biased region" description="Low complexity" evidence="6">
    <location>
        <begin position="282"/>
        <end position="295"/>
    </location>
</feature>
<dbReference type="PANTHER" id="PTHR43874">
    <property type="entry name" value="TWO-COMPONENT RESPONSE REGULATOR"/>
    <property type="match status" value="1"/>
</dbReference>
<feature type="domain" description="Response regulatory" evidence="7">
    <location>
        <begin position="10"/>
        <end position="125"/>
    </location>
</feature>
<evidence type="ECO:0000256" key="4">
    <source>
        <dbReference type="ARBA" id="ARBA00023242"/>
    </source>
</evidence>
<gene>
    <name evidence="8" type="primary">RR5-1</name>
    <name evidence="8" type="ORF">SELMODRAFT_440049</name>
</gene>
<dbReference type="PROSITE" id="PS50110">
    <property type="entry name" value="RESPONSE_REGULATORY"/>
    <property type="match status" value="1"/>
</dbReference>
<dbReference type="OrthoDB" id="60033at2759"/>
<dbReference type="InterPro" id="IPR045279">
    <property type="entry name" value="ARR-like"/>
</dbReference>
<feature type="region of interest" description="Disordered" evidence="6">
    <location>
        <begin position="277"/>
        <end position="305"/>
    </location>
</feature>
<evidence type="ECO:0000256" key="1">
    <source>
        <dbReference type="ARBA" id="ARBA00023012"/>
    </source>
</evidence>
<dbReference type="InterPro" id="IPR006447">
    <property type="entry name" value="Myb_dom_plants"/>
</dbReference>
<keyword evidence="5" id="KW-0597">Phosphoprotein</keyword>
<keyword evidence="9" id="KW-1185">Reference proteome</keyword>
<evidence type="ECO:0000256" key="2">
    <source>
        <dbReference type="ARBA" id="ARBA00023015"/>
    </source>
</evidence>
<sequence>MDHFSPTGLKVLVVDDDPCCLTLLERMLRECKYAVTTCSRATAALTILRERKESFDVVISDVHMPDMDGFKLLELIGLEMGIPVIMMSASGETDAVMKGVVYGACDYLVKPVRIEELRNIWQHVVRRRTKDSAVRDEAPEEWEDFMRSTPTDSSEEADVDLRLLRKKKRPSCDFGGGGGDESVRSIASNKKARVVWSFDLHQQFVKAINHIGIEKAVPKRILEVMNIQGLTRENVASHLQKYRLYLKRLSGVTPEPFPIASFQAYEGATFGGTMQIHHHQRSSSTLPLLRTRSSGSSGGGAPPYNVDTLATLKQLQALQQAAHEKGQAAGFVGGSGAAAAGIRPGLRVEEEDHHHHHPEFGGGDDDEQHHTGSDHEGELSVRLKCDDSLHSSMPASFQGAVFHRHHHHHHQYQI</sequence>
<dbReference type="GO" id="GO:0003677">
    <property type="term" value="F:DNA binding"/>
    <property type="evidence" value="ECO:0007669"/>
    <property type="project" value="InterPro"/>
</dbReference>
<dbReference type="EMBL" id="GL377574">
    <property type="protein sequence ID" value="EFJ31195.1"/>
    <property type="molecule type" value="Genomic_DNA"/>
</dbReference>
<dbReference type="SUPFAM" id="SSF46689">
    <property type="entry name" value="Homeodomain-like"/>
    <property type="match status" value="1"/>
</dbReference>
<dbReference type="InParanoid" id="D8R9R2"/>
<dbReference type="FunCoup" id="D8R9R2">
    <property type="interactions" value="125"/>
</dbReference>
<dbReference type="NCBIfam" id="TIGR01557">
    <property type="entry name" value="myb_SHAQKYF"/>
    <property type="match status" value="1"/>
</dbReference>
<evidence type="ECO:0000259" key="7">
    <source>
        <dbReference type="PROSITE" id="PS50110"/>
    </source>
</evidence>
<feature type="modified residue" description="4-aspartylphosphate" evidence="5">
    <location>
        <position position="61"/>
    </location>
</feature>
<dbReference type="OMA" id="IESRQCH"/>
<feature type="region of interest" description="Disordered" evidence="6">
    <location>
        <begin position="137"/>
        <end position="157"/>
    </location>
</feature>
<dbReference type="GeneID" id="9632821"/>
<dbReference type="Gene3D" id="1.10.10.60">
    <property type="entry name" value="Homeodomain-like"/>
    <property type="match status" value="1"/>
</dbReference>
<dbReference type="HOGENOM" id="CLU_666320_0_0_1"/>
<dbReference type="AlphaFoldDB" id="D8R9R2"/>
<keyword evidence="1" id="KW-0902">Two-component regulatory system</keyword>
<dbReference type="GO" id="GO:0009736">
    <property type="term" value="P:cytokinin-activated signaling pathway"/>
    <property type="evidence" value="ECO:0007669"/>
    <property type="project" value="InterPro"/>
</dbReference>
<feature type="region of interest" description="Disordered" evidence="6">
    <location>
        <begin position="351"/>
        <end position="379"/>
    </location>
</feature>
<keyword evidence="2" id="KW-0805">Transcription regulation</keyword>
<protein>
    <submittedName>
        <fullName evidence="8">Type B response regulator</fullName>
    </submittedName>
</protein>
<dbReference type="Proteomes" id="UP000001514">
    <property type="component" value="Unassembled WGS sequence"/>
</dbReference>
<proteinExistence type="predicted"/>
<dbReference type="eggNOG" id="KOG1601">
    <property type="taxonomic scope" value="Eukaryota"/>
</dbReference>
<dbReference type="KEGG" id="smo:SELMODRAFT_440049"/>
<evidence type="ECO:0000256" key="6">
    <source>
        <dbReference type="SAM" id="MobiDB-lite"/>
    </source>
</evidence>
<dbReference type="SUPFAM" id="SSF52172">
    <property type="entry name" value="CheY-like"/>
    <property type="match status" value="1"/>
</dbReference>